<dbReference type="STRING" id="282197.SAMN04488517_102240"/>
<dbReference type="CDD" id="cd00544">
    <property type="entry name" value="CobU"/>
    <property type="match status" value="1"/>
</dbReference>
<dbReference type="GO" id="GO:0008820">
    <property type="term" value="F:cobinamide phosphate guanylyltransferase activity"/>
    <property type="evidence" value="ECO:0007669"/>
    <property type="project" value="UniProtKB-UniRule"/>
</dbReference>
<name>A0A0M6XRR9_9RHOB</name>
<dbReference type="EC" id="2.7.7.62" evidence="14"/>
<dbReference type="InterPro" id="IPR027417">
    <property type="entry name" value="P-loop_NTPase"/>
</dbReference>
<evidence type="ECO:0000256" key="14">
    <source>
        <dbReference type="PIRNR" id="PIRNR006135"/>
    </source>
</evidence>
<comment type="pathway">
    <text evidence="6 14">Cofactor biosynthesis; adenosylcobalamin biosynthesis; adenosylcobalamin from cob(II)yrinate a,c-diamide: step 5/7.</text>
</comment>
<evidence type="ECO:0000256" key="6">
    <source>
        <dbReference type="ARBA" id="ARBA00005159"/>
    </source>
</evidence>
<dbReference type="Proteomes" id="UP000048908">
    <property type="component" value="Unassembled WGS sequence"/>
</dbReference>
<comment type="catalytic activity">
    <reaction evidence="2 14">
        <text>adenosylcob(III)inamide phosphate + GTP + H(+) = adenosylcob(III)inamide-GDP + diphosphate</text>
        <dbReference type="Rhea" id="RHEA:22712"/>
        <dbReference type="ChEBI" id="CHEBI:15378"/>
        <dbReference type="ChEBI" id="CHEBI:33019"/>
        <dbReference type="ChEBI" id="CHEBI:37565"/>
        <dbReference type="ChEBI" id="CHEBI:58502"/>
        <dbReference type="ChEBI" id="CHEBI:60487"/>
        <dbReference type="EC" id="2.7.7.62"/>
    </reaction>
</comment>
<dbReference type="UniPathway" id="UPA00148">
    <property type="reaction ID" value="UER00236"/>
</dbReference>
<keyword evidence="13 14" id="KW-0342">GTP-binding</keyword>
<feature type="binding site" evidence="16">
    <location>
        <begin position="12"/>
        <end position="19"/>
    </location>
    <ligand>
        <name>GTP</name>
        <dbReference type="ChEBI" id="CHEBI:37565"/>
    </ligand>
</feature>
<keyword evidence="8 14" id="KW-0169">Cobalamin biosynthesis</keyword>
<evidence type="ECO:0000256" key="7">
    <source>
        <dbReference type="ARBA" id="ARBA00007490"/>
    </source>
</evidence>
<dbReference type="GO" id="GO:0005524">
    <property type="term" value="F:ATP binding"/>
    <property type="evidence" value="ECO:0007669"/>
    <property type="project" value="UniProtKB-UniRule"/>
</dbReference>
<keyword evidence="9 14" id="KW-0808">Transferase</keyword>
<evidence type="ECO:0000256" key="11">
    <source>
        <dbReference type="ARBA" id="ARBA00022777"/>
    </source>
</evidence>
<organism evidence="17 18">
    <name type="scientific">Jannaschia rubra</name>
    <dbReference type="NCBI Taxonomy" id="282197"/>
    <lineage>
        <taxon>Bacteria</taxon>
        <taxon>Pseudomonadati</taxon>
        <taxon>Pseudomonadota</taxon>
        <taxon>Alphaproteobacteria</taxon>
        <taxon>Rhodobacterales</taxon>
        <taxon>Roseobacteraceae</taxon>
        <taxon>Jannaschia</taxon>
    </lineage>
</organism>
<keyword evidence="10 14" id="KW-0547">Nucleotide-binding</keyword>
<evidence type="ECO:0000256" key="9">
    <source>
        <dbReference type="ARBA" id="ARBA00022679"/>
    </source>
</evidence>
<dbReference type="RefSeq" id="WP_055682827.1">
    <property type="nucleotide sequence ID" value="NZ_CXPG01000020.1"/>
</dbReference>
<evidence type="ECO:0000256" key="15">
    <source>
        <dbReference type="PIRSR" id="PIRSR006135-1"/>
    </source>
</evidence>
<evidence type="ECO:0000256" key="2">
    <source>
        <dbReference type="ARBA" id="ARBA00000711"/>
    </source>
</evidence>
<feature type="active site" description="GMP-histidine intermediate" evidence="15">
    <location>
        <position position="53"/>
    </location>
</feature>
<dbReference type="InterPro" id="IPR003203">
    <property type="entry name" value="CobU/CobP"/>
</dbReference>
<dbReference type="GO" id="GO:0009236">
    <property type="term" value="P:cobalamin biosynthetic process"/>
    <property type="evidence" value="ECO:0007669"/>
    <property type="project" value="UniProtKB-UniRule"/>
</dbReference>
<evidence type="ECO:0000256" key="13">
    <source>
        <dbReference type="ARBA" id="ARBA00023134"/>
    </source>
</evidence>
<dbReference type="PANTHER" id="PTHR34848">
    <property type="match status" value="1"/>
</dbReference>
<comment type="pathway">
    <text evidence="5 14">Cofactor biosynthesis; adenosylcobalamin biosynthesis; adenosylcobalamin from cob(II)yrinate a,c-diamide: step 6/7.</text>
</comment>
<evidence type="ECO:0000313" key="18">
    <source>
        <dbReference type="Proteomes" id="UP000048908"/>
    </source>
</evidence>
<dbReference type="PIRSF" id="PIRSF006135">
    <property type="entry name" value="CobU"/>
    <property type="match status" value="1"/>
</dbReference>
<feature type="binding site" evidence="16">
    <location>
        <position position="84"/>
    </location>
    <ligand>
        <name>GTP</name>
        <dbReference type="ChEBI" id="CHEBI:37565"/>
    </ligand>
</feature>
<gene>
    <name evidence="17" type="primary">cobP</name>
    <name evidence="17" type="ORF">JAN5088_02194</name>
</gene>
<comment type="function">
    <text evidence="4 14">Catalyzes ATP-dependent phosphorylation of adenosylcobinamide and addition of GMP to adenosylcobinamide phosphate.</text>
</comment>
<evidence type="ECO:0000256" key="16">
    <source>
        <dbReference type="PIRSR" id="PIRSR006135-2"/>
    </source>
</evidence>
<evidence type="ECO:0000256" key="12">
    <source>
        <dbReference type="ARBA" id="ARBA00022840"/>
    </source>
</evidence>
<dbReference type="Gene3D" id="3.40.50.300">
    <property type="entry name" value="P-loop containing nucleotide triphosphate hydrolases"/>
    <property type="match status" value="1"/>
</dbReference>
<feature type="binding site" evidence="16">
    <location>
        <position position="65"/>
    </location>
    <ligand>
        <name>GTP</name>
        <dbReference type="ChEBI" id="CHEBI:37565"/>
    </ligand>
</feature>
<dbReference type="EC" id="2.7.1.156" evidence="14"/>
<dbReference type="AlphaFoldDB" id="A0A0M6XRR9"/>
<sequence>MSKSTPLMLVLGHAASGKSLWAEGEAERLGGPLTYVATAEGRDGEMHARIAAHAARRGPEWTLVEEPFDMVRACAGRTGSVLVDCATMWLTNLMLRDADWSAAAGAWMRAMADAPGRFVVVSNDVGGGVTPDNALARAFQQAQGTLNQRLAAAADRVVLVTAGLPQRLK</sequence>
<keyword evidence="18" id="KW-1185">Reference proteome</keyword>
<comment type="similarity">
    <text evidence="7 14">Belongs to the CobU/CobP family.</text>
</comment>
<keyword evidence="11 14" id="KW-0418">Kinase</keyword>
<dbReference type="OrthoDB" id="9788370at2"/>
<comment type="catalytic activity">
    <reaction evidence="3">
        <text>adenosylcob(III)inamide + GTP = adenosylcob(III)inamide phosphate + GDP + H(+)</text>
        <dbReference type="Rhea" id="RHEA:15765"/>
        <dbReference type="ChEBI" id="CHEBI:2480"/>
        <dbReference type="ChEBI" id="CHEBI:15378"/>
        <dbReference type="ChEBI" id="CHEBI:37565"/>
        <dbReference type="ChEBI" id="CHEBI:58189"/>
        <dbReference type="ChEBI" id="CHEBI:58502"/>
        <dbReference type="EC" id="2.7.1.156"/>
    </reaction>
</comment>
<dbReference type="EMBL" id="CXPG01000020">
    <property type="protein sequence ID" value="CTQ33412.1"/>
    <property type="molecule type" value="Genomic_DNA"/>
</dbReference>
<accession>A0A0M6XRR9</accession>
<protein>
    <recommendedName>
        <fullName evidence="14">Bifunctional adenosylcobalamin biosynthesis protein</fullName>
        <ecNumber evidence="14">2.7.1.156</ecNumber>
        <ecNumber evidence="14">2.7.7.62</ecNumber>
    </recommendedName>
</protein>
<evidence type="ECO:0000256" key="3">
    <source>
        <dbReference type="ARBA" id="ARBA00001522"/>
    </source>
</evidence>
<feature type="binding site" evidence="16">
    <location>
        <begin position="37"/>
        <end position="39"/>
    </location>
    <ligand>
        <name>GTP</name>
        <dbReference type="ChEBI" id="CHEBI:37565"/>
    </ligand>
</feature>
<evidence type="ECO:0000256" key="1">
    <source>
        <dbReference type="ARBA" id="ARBA00000312"/>
    </source>
</evidence>
<evidence type="ECO:0000256" key="5">
    <source>
        <dbReference type="ARBA" id="ARBA00004692"/>
    </source>
</evidence>
<evidence type="ECO:0000256" key="10">
    <source>
        <dbReference type="ARBA" id="ARBA00022741"/>
    </source>
</evidence>
<dbReference type="PANTHER" id="PTHR34848:SF1">
    <property type="entry name" value="BIFUNCTIONAL ADENOSYLCOBALAMIN BIOSYNTHESIS PROTEIN COBU"/>
    <property type="match status" value="1"/>
</dbReference>
<dbReference type="GO" id="GO:0005525">
    <property type="term" value="F:GTP binding"/>
    <property type="evidence" value="ECO:0007669"/>
    <property type="project" value="UniProtKB-UniRule"/>
</dbReference>
<keyword evidence="12 14" id="KW-0067">ATP-binding</keyword>
<comment type="catalytic activity">
    <reaction evidence="1 14">
        <text>adenosylcob(III)inamide + ATP = adenosylcob(III)inamide phosphate + ADP + H(+)</text>
        <dbReference type="Rhea" id="RHEA:15769"/>
        <dbReference type="ChEBI" id="CHEBI:2480"/>
        <dbReference type="ChEBI" id="CHEBI:15378"/>
        <dbReference type="ChEBI" id="CHEBI:30616"/>
        <dbReference type="ChEBI" id="CHEBI:58502"/>
        <dbReference type="ChEBI" id="CHEBI:456216"/>
        <dbReference type="EC" id="2.7.1.156"/>
    </reaction>
</comment>
<dbReference type="SUPFAM" id="SSF52540">
    <property type="entry name" value="P-loop containing nucleoside triphosphate hydrolases"/>
    <property type="match status" value="1"/>
</dbReference>
<dbReference type="Pfam" id="PF02283">
    <property type="entry name" value="CobU"/>
    <property type="match status" value="1"/>
</dbReference>
<evidence type="ECO:0000256" key="8">
    <source>
        <dbReference type="ARBA" id="ARBA00022573"/>
    </source>
</evidence>
<proteinExistence type="inferred from homology"/>
<reference evidence="17 18" key="1">
    <citation type="submission" date="2015-07" db="EMBL/GenBank/DDBJ databases">
        <authorList>
            <person name="Noorani M."/>
        </authorList>
    </citation>
    <scope>NUCLEOTIDE SEQUENCE [LARGE SCALE GENOMIC DNA]</scope>
    <source>
        <strain evidence="17 18">CECT 5088</strain>
    </source>
</reference>
<dbReference type="GO" id="GO:0043752">
    <property type="term" value="F:adenosylcobinamide kinase activity"/>
    <property type="evidence" value="ECO:0007669"/>
    <property type="project" value="UniProtKB-EC"/>
</dbReference>
<evidence type="ECO:0000313" key="17">
    <source>
        <dbReference type="EMBL" id="CTQ33412.1"/>
    </source>
</evidence>
<evidence type="ECO:0000256" key="4">
    <source>
        <dbReference type="ARBA" id="ARBA00003889"/>
    </source>
</evidence>